<dbReference type="Pfam" id="PF20773">
    <property type="entry name" value="InhA-like_MAM"/>
    <property type="match status" value="1"/>
</dbReference>
<keyword evidence="10" id="KW-0482">Metalloprotease</keyword>
<evidence type="ECO:0000256" key="7">
    <source>
        <dbReference type="ARBA" id="ARBA00022729"/>
    </source>
</evidence>
<name>A0ABS3AQE2_9ACTN</name>
<evidence type="ECO:0000256" key="8">
    <source>
        <dbReference type="ARBA" id="ARBA00022801"/>
    </source>
</evidence>
<keyword evidence="5" id="KW-0645">Protease</keyword>
<protein>
    <submittedName>
        <fullName evidence="15">M36 family metallopeptidase</fullName>
    </submittedName>
</protein>
<comment type="similarity">
    <text evidence="3">Belongs to the peptidase M36 family.</text>
</comment>
<gene>
    <name evidence="14" type="ORF">JYT35_00240</name>
    <name evidence="15" type="ORF">JYT35_00285</name>
</gene>
<dbReference type="InterPro" id="IPR027268">
    <property type="entry name" value="Peptidase_M4/M1_CTD_sf"/>
</dbReference>
<comment type="cofactor">
    <cofactor evidence="1">
        <name>Zn(2+)</name>
        <dbReference type="ChEBI" id="CHEBI:29105"/>
    </cofactor>
</comment>
<feature type="domain" description="DUF11" evidence="12">
    <location>
        <begin position="637"/>
        <end position="722"/>
    </location>
</feature>
<dbReference type="InterPro" id="IPR047589">
    <property type="entry name" value="DUF11_rpt"/>
</dbReference>
<keyword evidence="7" id="KW-0732">Signal</keyword>
<dbReference type="Pfam" id="PF01345">
    <property type="entry name" value="DUF11"/>
    <property type="match status" value="1"/>
</dbReference>
<dbReference type="InterPro" id="IPR011096">
    <property type="entry name" value="FTP_domain"/>
</dbReference>
<dbReference type="EMBL" id="JAFIUH010000002">
    <property type="protein sequence ID" value="MBN4059528.1"/>
    <property type="molecule type" value="Genomic_DNA"/>
</dbReference>
<keyword evidence="16" id="KW-1185">Reference proteome</keyword>
<dbReference type="Gene3D" id="3.10.170.10">
    <property type="match status" value="1"/>
</dbReference>
<evidence type="ECO:0000256" key="4">
    <source>
        <dbReference type="ARBA" id="ARBA00022525"/>
    </source>
</evidence>
<dbReference type="SUPFAM" id="SSF55486">
    <property type="entry name" value="Metalloproteases ('zincins'), catalytic domain"/>
    <property type="match status" value="1"/>
</dbReference>
<organism evidence="15 16">
    <name type="scientific">Acidimicrobium ferrooxidans</name>
    <dbReference type="NCBI Taxonomy" id="53635"/>
    <lineage>
        <taxon>Bacteria</taxon>
        <taxon>Bacillati</taxon>
        <taxon>Actinomycetota</taxon>
        <taxon>Acidimicrobiia</taxon>
        <taxon>Acidimicrobiales</taxon>
        <taxon>Acidimicrobiaceae</taxon>
        <taxon>Acidimicrobium</taxon>
    </lineage>
</organism>
<comment type="subcellular location">
    <subcellularLocation>
        <location evidence="2">Secreted</location>
    </subcellularLocation>
</comment>
<keyword evidence="8" id="KW-0378">Hydrolase</keyword>
<evidence type="ECO:0000256" key="9">
    <source>
        <dbReference type="ARBA" id="ARBA00022833"/>
    </source>
</evidence>
<evidence type="ECO:0000259" key="12">
    <source>
        <dbReference type="Pfam" id="PF01345"/>
    </source>
</evidence>
<dbReference type="InterPro" id="IPR050371">
    <property type="entry name" value="Fungal_virulence_M36"/>
</dbReference>
<dbReference type="Gene3D" id="1.10.390.10">
    <property type="entry name" value="Neutral Protease Domain 2"/>
    <property type="match status" value="1"/>
</dbReference>
<sequence>MRSRLAVFTTFVLIASIVNFDVRTVSSTNEANANPVPAAQSLTLPVRQAALAPADIAAAYLVANADRMGLSAFDVSDLVVADVVRIEHSGVTTVYFQQRFRGIDVFGALTNVIIDSDGSVAGNVGNLVSGLQRRSLTIAPRTSFEEATVAASSALDLAPSKAFVPIGSARGTSQQLLLTDGGISKSDIPIRLVFQQGPDGTLNLAWELTIEELDGTDWWQIRVDATTGVELDRNNLIASDSYTVYQAPVEAPSFGPRTVVTSPADPTASPFGWHDIDGVAGAESNLTQGNNVVAYTDTNGDNIIDPGSQPDGGVPLAFDYPIDLQAAPTAYKDALVTNLFYWNNIMHDIFYAYGFNEAAGNFQMNNYGNGGASGDAVQAEALDSTDLNNPQFLNNANFATPPDGSAPRMQMFRWTAANPDRGSSFDNGIIAHEYGHGVSNRLTGGPSNVACLAANESPGEGWSDFFALVMTMNPGDAGVDARSIGTYLIDETPAGTGIRAYPYTTNLGIDPRTYDEIKTASLPHGVGSVFTTMLWEMTWSLIDRDGFDPDLIGGTGGNITAIQLVIDALKLQPCNPGFVDARDSLLLADSLGFAGTNECLIWEAFAKRGLGYSATQGLAASRLDGAEAFDLPPQCRDLQLNKSVNASQIASGAQLIYTLDATNNSASPLTGVTITDAVPAGTTFADGSADCGGSESVGVVTFPIGVLNAGATATCSFVVTVDLGPVSVDLFTEDFEAGTAAWTISNGVGTTDWVTSTVNPHSPATSMFAANIATTSDQMIETAAPTAIGPSTVLRFWHSYDTELGWDGGVVEVSTDGTIWTDAAALFTQNGYPVQLKSSPNPLSGRQAFSGTSAGYIESVVDLSSFSGSSLYARFRFGTDSIVGIDGWHIDDVRFVDEVRIDNSADAISNEAPSQNDEVSTVVVGHGLLRVTTVPAVPSQISLDGIKLDRWGIDWMKLTPGSYEVCFSDIEGWQTPQCSTAIVTSGTTTTIDGTFTRLGNVRVTTNPGLPATISVDGVPADDWEVWVDLTAGPHTICYGDVADFITPACEAITVVAGAPLQTVTGNYASSPGAPGPNGHGLLRVTTNPAVASQISVDGTVRDTWGLNWVKMPPGSYEICFSDAIDFATPPCETTVVTAGQTATVNGQFVAGGYLQVITDSPHPSTIFVDGFPRDDWGIWTDIAVGDHLVCFGEDAGFAPPCQSITLLPGGNPPITGTWPP</sequence>
<evidence type="ECO:0000313" key="14">
    <source>
        <dbReference type="EMBL" id="MBN4059528.1"/>
    </source>
</evidence>
<accession>A0ABS3AQE2</accession>
<evidence type="ECO:0000256" key="1">
    <source>
        <dbReference type="ARBA" id="ARBA00001947"/>
    </source>
</evidence>
<reference evidence="15 16" key="1">
    <citation type="submission" date="2021-02" db="EMBL/GenBank/DDBJ databases">
        <title>Activity-based single-cell genomes from oceanic crustal fluid captures similar information to metagenomic and metatranscriptomic surveys with orders of magnitude less sampling.</title>
        <authorList>
            <person name="D'Angelo T.S."/>
            <person name="Orcutt B.N."/>
        </authorList>
    </citation>
    <scope>NUCLEOTIDE SEQUENCE [LARGE SCALE GENOMIC DNA]</scope>
    <source>
        <strain evidence="15">AH-315-J10</strain>
    </source>
</reference>
<evidence type="ECO:0000256" key="2">
    <source>
        <dbReference type="ARBA" id="ARBA00004613"/>
    </source>
</evidence>
<keyword evidence="4" id="KW-0964">Secreted</keyword>
<evidence type="ECO:0000256" key="5">
    <source>
        <dbReference type="ARBA" id="ARBA00022670"/>
    </source>
</evidence>
<comment type="caution">
    <text evidence="15">The sequence shown here is derived from an EMBL/GenBank/DDBJ whole genome shotgun (WGS) entry which is preliminary data.</text>
</comment>
<evidence type="ECO:0000259" key="13">
    <source>
        <dbReference type="Pfam" id="PF07504"/>
    </source>
</evidence>
<keyword evidence="11" id="KW-0865">Zymogen</keyword>
<dbReference type="InterPro" id="IPR001842">
    <property type="entry name" value="Peptidase_M36"/>
</dbReference>
<dbReference type="Pfam" id="PF02128">
    <property type="entry name" value="Peptidase_M36"/>
    <property type="match status" value="1"/>
</dbReference>
<dbReference type="Pfam" id="PF07504">
    <property type="entry name" value="FTP"/>
    <property type="match status" value="1"/>
</dbReference>
<dbReference type="CDD" id="cd09596">
    <property type="entry name" value="M36"/>
    <property type="match status" value="1"/>
</dbReference>
<feature type="domain" description="FTP" evidence="13">
    <location>
        <begin position="77"/>
        <end position="121"/>
    </location>
</feature>
<keyword evidence="9" id="KW-0862">Zinc</keyword>
<dbReference type="NCBIfam" id="TIGR01451">
    <property type="entry name" value="B_ant_repeat"/>
    <property type="match status" value="1"/>
</dbReference>
<evidence type="ECO:0000313" key="15">
    <source>
        <dbReference type="EMBL" id="MBN4059537.1"/>
    </source>
</evidence>
<keyword evidence="6" id="KW-0479">Metal-binding</keyword>
<dbReference type="PANTHER" id="PTHR33478">
    <property type="entry name" value="EXTRACELLULAR METALLOPROTEINASE MEP"/>
    <property type="match status" value="1"/>
</dbReference>
<proteinExistence type="inferred from homology"/>
<dbReference type="EMBL" id="JAFIUH010000002">
    <property type="protein sequence ID" value="MBN4059537.1"/>
    <property type="molecule type" value="Genomic_DNA"/>
</dbReference>
<dbReference type="PANTHER" id="PTHR33478:SF1">
    <property type="entry name" value="EXTRACELLULAR METALLOPROTEINASE MEP"/>
    <property type="match status" value="1"/>
</dbReference>
<dbReference type="Proteomes" id="UP000724964">
    <property type="component" value="Unassembled WGS sequence"/>
</dbReference>
<evidence type="ECO:0000256" key="11">
    <source>
        <dbReference type="ARBA" id="ARBA00023145"/>
    </source>
</evidence>
<evidence type="ECO:0000256" key="3">
    <source>
        <dbReference type="ARBA" id="ARBA00006006"/>
    </source>
</evidence>
<evidence type="ECO:0000256" key="6">
    <source>
        <dbReference type="ARBA" id="ARBA00022723"/>
    </source>
</evidence>
<dbReference type="InterPro" id="IPR001434">
    <property type="entry name" value="OmcB-like_DUF11"/>
</dbReference>
<evidence type="ECO:0000313" key="16">
    <source>
        <dbReference type="Proteomes" id="UP000724964"/>
    </source>
</evidence>
<evidence type="ECO:0000256" key="10">
    <source>
        <dbReference type="ARBA" id="ARBA00023049"/>
    </source>
</evidence>